<accession>A0ABP1GTW6</accession>
<keyword evidence="2" id="KW-1185">Reference proteome</keyword>
<dbReference type="EMBL" id="CAXDID020000009">
    <property type="protein sequence ID" value="CAL5978208.1"/>
    <property type="molecule type" value="Genomic_DNA"/>
</dbReference>
<gene>
    <name evidence="1" type="ORF">HINF_LOCUS4666</name>
</gene>
<protein>
    <submittedName>
        <fullName evidence="1">Hypothetical_protein</fullName>
    </submittedName>
</protein>
<evidence type="ECO:0000313" key="2">
    <source>
        <dbReference type="Proteomes" id="UP001642409"/>
    </source>
</evidence>
<organism evidence="1 2">
    <name type="scientific">Hexamita inflata</name>
    <dbReference type="NCBI Taxonomy" id="28002"/>
    <lineage>
        <taxon>Eukaryota</taxon>
        <taxon>Metamonada</taxon>
        <taxon>Diplomonadida</taxon>
        <taxon>Hexamitidae</taxon>
        <taxon>Hexamitinae</taxon>
        <taxon>Hexamita</taxon>
    </lineage>
</organism>
<reference evidence="1 2" key="1">
    <citation type="submission" date="2024-07" db="EMBL/GenBank/DDBJ databases">
        <authorList>
            <person name="Akdeniz Z."/>
        </authorList>
    </citation>
    <scope>NUCLEOTIDE SEQUENCE [LARGE SCALE GENOMIC DNA]</scope>
</reference>
<evidence type="ECO:0000313" key="1">
    <source>
        <dbReference type="EMBL" id="CAL5978208.1"/>
    </source>
</evidence>
<sequence>MPKKYLENNSMYLPQPLLVERQTNRGYLGPIYSKHSYALEPLDTPLYSSQTVDLSQLNQSIHIIQENTSNNKEFEQLNLTKASQRLQNQVDTQRNQLKQMFDYDLDRKTLLKRRAELFSPNRFRKLSSQQQNQQ</sequence>
<comment type="caution">
    <text evidence="1">The sequence shown here is derived from an EMBL/GenBank/DDBJ whole genome shotgun (WGS) entry which is preliminary data.</text>
</comment>
<name>A0ABP1GTW6_9EUKA</name>
<dbReference type="Proteomes" id="UP001642409">
    <property type="component" value="Unassembled WGS sequence"/>
</dbReference>
<proteinExistence type="predicted"/>